<sequence>MRSILSTDSDADIINSSSIRLQLDMSNQVIGFQIQRQIFEAFLKFVSVLAQTYGINPEALKPPIIIDPPIYGIPKQSLISFIAPGALIMVAYFATTVMTCHLLIKERSDGLVERSLVAGVTPFEFVLSHIILQTLLLVLQVGLKLMVAFLVFVIPNSGSIISAVILVFLQGLCGLMFGLMISAVCHDEIYANTLGIGAFFPSVMIGGIFWPLESMPTALRYISQTLPSTLAIETLRCILLRGWGLEKNQVIIGFTITILWLIFFLYKNGISILNGINVTVPKGGIYGLLGSSGCGKTTLLKCALGRLEPNRGSICLFGKTPGSPDSKVPGPGVGYMPQELALYEEFTIEEILKYFGRLFGIKSKVVDSRIEFLVDLLQLPDKNRMITKLSGGQKRRVSIATALLHNPPLLILDEPTVGLDLILREAIWKHLEFLCQNGLTVIVTTHYIEEARSAQTVGFMRSGRLLAEDSPEGLLRHYGFTTLEAVFLKLSQLQDSQKSDNEEKIDFKSKMKDNKSEAKLIKVRTDESHESIDVMVESEIELNSCQMAYKMSRTKSIAN</sequence>
<proteinExistence type="predicted"/>
<keyword evidence="11" id="KW-1185">Reference proteome</keyword>
<dbReference type="InterPro" id="IPR047817">
    <property type="entry name" value="ABC2_TM_bact-type"/>
</dbReference>
<evidence type="ECO:0000256" key="7">
    <source>
        <dbReference type="SAM" id="Phobius"/>
    </source>
</evidence>
<feature type="transmembrane region" description="Helical" evidence="7">
    <location>
        <begin position="125"/>
        <end position="154"/>
    </location>
</feature>
<keyword evidence="2 7" id="KW-0812">Transmembrane</keyword>
<dbReference type="Pfam" id="PF00005">
    <property type="entry name" value="ABC_tran"/>
    <property type="match status" value="1"/>
</dbReference>
<comment type="subcellular location">
    <subcellularLocation>
        <location evidence="1">Membrane</location>
        <topology evidence="1">Multi-pass membrane protein</topology>
    </subcellularLocation>
</comment>
<dbReference type="InterPro" id="IPR003593">
    <property type="entry name" value="AAA+_ATPase"/>
</dbReference>
<dbReference type="PRINTS" id="PR00164">
    <property type="entry name" value="ABC2TRNSPORT"/>
</dbReference>
<dbReference type="PROSITE" id="PS50893">
    <property type="entry name" value="ABC_TRANSPORTER_2"/>
    <property type="match status" value="1"/>
</dbReference>
<feature type="transmembrane region" description="Helical" evidence="7">
    <location>
        <begin position="189"/>
        <end position="210"/>
    </location>
</feature>
<evidence type="ECO:0000256" key="6">
    <source>
        <dbReference type="ARBA" id="ARBA00023136"/>
    </source>
</evidence>
<feature type="domain" description="ABC transmembrane type-2" evidence="9">
    <location>
        <begin position="36"/>
        <end position="269"/>
    </location>
</feature>
<dbReference type="GO" id="GO:0140359">
    <property type="term" value="F:ABC-type transporter activity"/>
    <property type="evidence" value="ECO:0007669"/>
    <property type="project" value="InterPro"/>
</dbReference>
<evidence type="ECO:0000256" key="3">
    <source>
        <dbReference type="ARBA" id="ARBA00022741"/>
    </source>
</evidence>
<evidence type="ECO:0000313" key="10">
    <source>
        <dbReference type="EMBL" id="CAD7660400.1"/>
    </source>
</evidence>
<keyword evidence="5 7" id="KW-1133">Transmembrane helix</keyword>
<feature type="non-terminal residue" evidence="10">
    <location>
        <position position="1"/>
    </location>
</feature>
<dbReference type="PROSITE" id="PS51012">
    <property type="entry name" value="ABC_TM2"/>
    <property type="match status" value="1"/>
</dbReference>
<feature type="transmembrane region" description="Helical" evidence="7">
    <location>
        <begin position="160"/>
        <end position="182"/>
    </location>
</feature>
<organism evidence="10">
    <name type="scientific">Oppiella nova</name>
    <dbReference type="NCBI Taxonomy" id="334625"/>
    <lineage>
        <taxon>Eukaryota</taxon>
        <taxon>Metazoa</taxon>
        <taxon>Ecdysozoa</taxon>
        <taxon>Arthropoda</taxon>
        <taxon>Chelicerata</taxon>
        <taxon>Arachnida</taxon>
        <taxon>Acari</taxon>
        <taxon>Acariformes</taxon>
        <taxon>Sarcoptiformes</taxon>
        <taxon>Oribatida</taxon>
        <taxon>Brachypylina</taxon>
        <taxon>Oppioidea</taxon>
        <taxon>Oppiidae</taxon>
        <taxon>Oppiella</taxon>
    </lineage>
</organism>
<dbReference type="AlphaFoldDB" id="A0A7R9MHT0"/>
<dbReference type="Gene3D" id="3.40.50.300">
    <property type="entry name" value="P-loop containing nucleotide triphosphate hydrolases"/>
    <property type="match status" value="1"/>
</dbReference>
<dbReference type="Proteomes" id="UP000728032">
    <property type="component" value="Unassembled WGS sequence"/>
</dbReference>
<gene>
    <name evidence="10" type="ORF">ONB1V03_LOCUS16968</name>
</gene>
<protein>
    <recommendedName>
        <fullName evidence="12">ABC transporter domain-containing protein</fullName>
    </recommendedName>
</protein>
<keyword evidence="4" id="KW-0067">ATP-binding</keyword>
<dbReference type="GO" id="GO:0016887">
    <property type="term" value="F:ATP hydrolysis activity"/>
    <property type="evidence" value="ECO:0007669"/>
    <property type="project" value="InterPro"/>
</dbReference>
<accession>A0A7R9MHT0</accession>
<dbReference type="CDD" id="cd03230">
    <property type="entry name" value="ABC_DR_subfamily_A"/>
    <property type="match status" value="1"/>
</dbReference>
<evidence type="ECO:0000313" key="11">
    <source>
        <dbReference type="Proteomes" id="UP000728032"/>
    </source>
</evidence>
<feature type="transmembrane region" description="Helical" evidence="7">
    <location>
        <begin position="78"/>
        <end position="104"/>
    </location>
</feature>
<dbReference type="OrthoDB" id="6150516at2759"/>
<evidence type="ECO:0000256" key="5">
    <source>
        <dbReference type="ARBA" id="ARBA00022989"/>
    </source>
</evidence>
<dbReference type="SUPFAM" id="SSF52540">
    <property type="entry name" value="P-loop containing nucleoside triphosphate hydrolases"/>
    <property type="match status" value="1"/>
</dbReference>
<evidence type="ECO:0000256" key="4">
    <source>
        <dbReference type="ARBA" id="ARBA00022840"/>
    </source>
</evidence>
<dbReference type="GO" id="GO:0005524">
    <property type="term" value="F:ATP binding"/>
    <property type="evidence" value="ECO:0007669"/>
    <property type="project" value="UniProtKB-KW"/>
</dbReference>
<dbReference type="PROSITE" id="PS00211">
    <property type="entry name" value="ABC_TRANSPORTER_1"/>
    <property type="match status" value="1"/>
</dbReference>
<dbReference type="EMBL" id="CAJPVJ010020109">
    <property type="protein sequence ID" value="CAG2177538.1"/>
    <property type="molecule type" value="Genomic_DNA"/>
</dbReference>
<feature type="domain" description="ABC transporter" evidence="8">
    <location>
        <begin position="256"/>
        <end position="487"/>
    </location>
</feature>
<dbReference type="InterPro" id="IPR017871">
    <property type="entry name" value="ABC_transporter-like_CS"/>
</dbReference>
<keyword evidence="6 7" id="KW-0472">Membrane</keyword>
<dbReference type="InterPro" id="IPR013525">
    <property type="entry name" value="ABC2_TM"/>
</dbReference>
<name>A0A7R9MHT0_9ACAR</name>
<dbReference type="InterPro" id="IPR027417">
    <property type="entry name" value="P-loop_NTPase"/>
</dbReference>
<dbReference type="InterPro" id="IPR000412">
    <property type="entry name" value="ABC_2_transport"/>
</dbReference>
<keyword evidence="3" id="KW-0547">Nucleotide-binding</keyword>
<dbReference type="GO" id="GO:0043190">
    <property type="term" value="C:ATP-binding cassette (ABC) transporter complex"/>
    <property type="evidence" value="ECO:0007669"/>
    <property type="project" value="InterPro"/>
</dbReference>
<dbReference type="Pfam" id="PF12698">
    <property type="entry name" value="ABC2_membrane_3"/>
    <property type="match status" value="1"/>
</dbReference>
<dbReference type="PANTHER" id="PTHR43038:SF3">
    <property type="entry name" value="ABC TRANSPORTER G FAMILY MEMBER 20 ISOFORM X1"/>
    <property type="match status" value="1"/>
</dbReference>
<evidence type="ECO:0008006" key="12">
    <source>
        <dbReference type="Google" id="ProtNLM"/>
    </source>
</evidence>
<dbReference type="SMART" id="SM00382">
    <property type="entry name" value="AAA"/>
    <property type="match status" value="1"/>
</dbReference>
<evidence type="ECO:0000259" key="9">
    <source>
        <dbReference type="PROSITE" id="PS51012"/>
    </source>
</evidence>
<reference evidence="10" key="1">
    <citation type="submission" date="2020-11" db="EMBL/GenBank/DDBJ databases">
        <authorList>
            <person name="Tran Van P."/>
        </authorList>
    </citation>
    <scope>NUCLEOTIDE SEQUENCE</scope>
</reference>
<dbReference type="InterPro" id="IPR003439">
    <property type="entry name" value="ABC_transporter-like_ATP-bd"/>
</dbReference>
<evidence type="ECO:0000256" key="1">
    <source>
        <dbReference type="ARBA" id="ARBA00004141"/>
    </source>
</evidence>
<dbReference type="EMBL" id="OC934934">
    <property type="protein sequence ID" value="CAD7660400.1"/>
    <property type="molecule type" value="Genomic_DNA"/>
</dbReference>
<evidence type="ECO:0000256" key="2">
    <source>
        <dbReference type="ARBA" id="ARBA00022692"/>
    </source>
</evidence>
<evidence type="ECO:0000259" key="8">
    <source>
        <dbReference type="PROSITE" id="PS50893"/>
    </source>
</evidence>
<dbReference type="PANTHER" id="PTHR43038">
    <property type="entry name" value="ATP-BINDING CASSETTE, SUB-FAMILY H, MEMBER 1"/>
    <property type="match status" value="1"/>
</dbReference>
<feature type="transmembrane region" description="Helical" evidence="7">
    <location>
        <begin position="249"/>
        <end position="266"/>
    </location>
</feature>